<evidence type="ECO:0000313" key="3">
    <source>
        <dbReference type="Proteomes" id="UP001063350"/>
    </source>
</evidence>
<dbReference type="Proteomes" id="UP001063350">
    <property type="component" value="Chromosome"/>
</dbReference>
<evidence type="ECO:0000256" key="1">
    <source>
        <dbReference type="SAM" id="MobiDB-lite"/>
    </source>
</evidence>
<feature type="region of interest" description="Disordered" evidence="1">
    <location>
        <begin position="73"/>
        <end position="99"/>
    </location>
</feature>
<dbReference type="KEGG" id="ddu:GF1_15410"/>
<dbReference type="EMBL" id="AP024233">
    <property type="protein sequence ID" value="BCO09165.1"/>
    <property type="molecule type" value="Genomic_DNA"/>
</dbReference>
<evidence type="ECO:0000313" key="2">
    <source>
        <dbReference type="EMBL" id="BCO09165.1"/>
    </source>
</evidence>
<name>A0A915U1M5_9BACT</name>
<protein>
    <submittedName>
        <fullName evidence="2">Uncharacterized protein</fullName>
    </submittedName>
</protein>
<organism evidence="2 3">
    <name type="scientific">Desulfolithobacter dissulfuricans</name>
    <dbReference type="NCBI Taxonomy" id="2795293"/>
    <lineage>
        <taxon>Bacteria</taxon>
        <taxon>Pseudomonadati</taxon>
        <taxon>Thermodesulfobacteriota</taxon>
        <taxon>Desulfobulbia</taxon>
        <taxon>Desulfobulbales</taxon>
        <taxon>Desulfobulbaceae</taxon>
        <taxon>Desulfolithobacter</taxon>
    </lineage>
</organism>
<dbReference type="AlphaFoldDB" id="A0A915U1M5"/>
<keyword evidence="3" id="KW-1185">Reference proteome</keyword>
<accession>A0A915U1M5</accession>
<reference evidence="2" key="1">
    <citation type="submission" date="2020-12" db="EMBL/GenBank/DDBJ databases">
        <title>Desulfobium dissulfuricans gen. nov., sp. nov., a novel mesophilic, sulfate-reducing bacterium isolated from a deep-sea hydrothermal vent.</title>
        <authorList>
            <person name="Hashimoto Y."/>
            <person name="Tame A."/>
            <person name="Sawayama S."/>
            <person name="Miyazaki J."/>
            <person name="Takai K."/>
            <person name="Nakagawa S."/>
        </authorList>
    </citation>
    <scope>NUCLEOTIDE SEQUENCE</scope>
    <source>
        <strain evidence="2">GF1</strain>
    </source>
</reference>
<gene>
    <name evidence="2" type="ORF">GF1_15410</name>
</gene>
<proteinExistence type="predicted"/>
<sequence length="99" mass="10830">MINNTDNMIFIAKVHSDCYIVHGWFSQVVQHSTAVILERVYNTARGESAFSFYLGGVTQRKRQSIETQNPMLSLRGDDARPVSGTAGFGGPQPIASRAG</sequence>